<feature type="transmembrane region" description="Helical" evidence="1">
    <location>
        <begin position="44"/>
        <end position="63"/>
    </location>
</feature>
<proteinExistence type="predicted"/>
<keyword evidence="1" id="KW-0812">Transmembrane</keyword>
<reference evidence="2 3" key="1">
    <citation type="submission" date="2018-06" db="EMBL/GenBank/DDBJ databases">
        <authorList>
            <consortium name="Pathogen Informatics"/>
            <person name="Doyle S."/>
        </authorList>
    </citation>
    <scope>NUCLEOTIDE SEQUENCE [LARGE SCALE GENOMIC DNA]</scope>
    <source>
        <strain evidence="2 3">NCTC12961</strain>
    </source>
</reference>
<protein>
    <submittedName>
        <fullName evidence="2">Type VI secretion protein IcmF</fullName>
    </submittedName>
</protein>
<dbReference type="Proteomes" id="UP000248897">
    <property type="component" value="Chromosome 1"/>
</dbReference>
<gene>
    <name evidence="2" type="ORF">NCTC12961_01121</name>
</gene>
<feature type="transmembrane region" description="Helical" evidence="1">
    <location>
        <begin position="12"/>
        <end position="32"/>
    </location>
</feature>
<accession>A0A2X4WZC0</accession>
<organism evidence="2 3">
    <name type="scientific">Serratia plymuthica</name>
    <dbReference type="NCBI Taxonomy" id="82996"/>
    <lineage>
        <taxon>Bacteria</taxon>
        <taxon>Pseudomonadati</taxon>
        <taxon>Pseudomonadota</taxon>
        <taxon>Gammaproteobacteria</taxon>
        <taxon>Enterobacterales</taxon>
        <taxon>Yersiniaceae</taxon>
        <taxon>Serratia</taxon>
    </lineage>
</organism>
<feature type="transmembrane region" description="Helical" evidence="1">
    <location>
        <begin position="70"/>
        <end position="90"/>
    </location>
</feature>
<keyword evidence="1" id="KW-0472">Membrane</keyword>
<evidence type="ECO:0000256" key="1">
    <source>
        <dbReference type="SAM" id="Phobius"/>
    </source>
</evidence>
<evidence type="ECO:0000313" key="3">
    <source>
        <dbReference type="Proteomes" id="UP000248897"/>
    </source>
</evidence>
<keyword evidence="1" id="KW-1133">Transmembrane helix</keyword>
<sequence>MSYFNRVFAARFLKALLIVCCIGLLVAAIWFLGPFFGFGESRPLLSIESRIIFILLAVFCLVSCWLRWPVFIVITAALCVLVWVLGPFLLVGGKTPVSADQRQTGSYRSYIADYTAVWSVAAVAGVKR</sequence>
<name>A0A2X4WZC0_SERPL</name>
<evidence type="ECO:0000313" key="2">
    <source>
        <dbReference type="EMBL" id="SQI32375.1"/>
    </source>
</evidence>
<dbReference type="AlphaFoldDB" id="A0A2X4WZC0"/>
<dbReference type="EMBL" id="LS483469">
    <property type="protein sequence ID" value="SQI32375.1"/>
    <property type="molecule type" value="Genomic_DNA"/>
</dbReference>